<reference evidence="2 3" key="1">
    <citation type="submission" date="2019-08" db="EMBL/GenBank/DDBJ databases">
        <title>In-depth cultivation of the pig gut microbiome towards novel bacterial diversity and tailored functional studies.</title>
        <authorList>
            <person name="Wylensek D."/>
            <person name="Hitch T.C.A."/>
            <person name="Clavel T."/>
        </authorList>
    </citation>
    <scope>NUCLEOTIDE SEQUENCE [LARGE SCALE GENOMIC DNA]</scope>
    <source>
        <strain evidence="2 3">SM-530-WT-4B</strain>
    </source>
</reference>
<accession>A0A6L5YAX9</accession>
<evidence type="ECO:0000313" key="3">
    <source>
        <dbReference type="Proteomes" id="UP000473699"/>
    </source>
</evidence>
<dbReference type="InterPro" id="IPR043137">
    <property type="entry name" value="GGT_ssub_C"/>
</dbReference>
<dbReference type="Pfam" id="PF01019">
    <property type="entry name" value="G_glu_transpept"/>
    <property type="match status" value="1"/>
</dbReference>
<organism evidence="2 3">
    <name type="scientific">Pyramidobacter porci</name>
    <dbReference type="NCBI Taxonomy" id="2605789"/>
    <lineage>
        <taxon>Bacteria</taxon>
        <taxon>Thermotogati</taxon>
        <taxon>Synergistota</taxon>
        <taxon>Synergistia</taxon>
        <taxon>Synergistales</taxon>
        <taxon>Dethiosulfovibrionaceae</taxon>
        <taxon>Pyramidobacter</taxon>
    </lineage>
</organism>
<dbReference type="InterPro" id="IPR043138">
    <property type="entry name" value="GGT_lsub"/>
</dbReference>
<dbReference type="PANTHER" id="PTHR43881:SF1">
    <property type="entry name" value="GAMMA-GLUTAMYLTRANSPEPTIDASE (AFU_ORTHOLOGUE AFUA_4G13580)"/>
    <property type="match status" value="1"/>
</dbReference>
<dbReference type="InterPro" id="IPR052896">
    <property type="entry name" value="GGT-like_enzyme"/>
</dbReference>
<proteinExistence type="predicted"/>
<keyword evidence="1" id="KW-0732">Signal</keyword>
<dbReference type="Gene3D" id="1.10.246.130">
    <property type="match status" value="1"/>
</dbReference>
<gene>
    <name evidence="2" type="ORF">FYJ74_05145</name>
</gene>
<dbReference type="AlphaFoldDB" id="A0A6L5YAX9"/>
<evidence type="ECO:0000313" key="2">
    <source>
        <dbReference type="EMBL" id="MST55419.1"/>
    </source>
</evidence>
<comment type="caution">
    <text evidence="2">The sequence shown here is derived from an EMBL/GenBank/DDBJ whole genome shotgun (WGS) entry which is preliminary data.</text>
</comment>
<evidence type="ECO:0008006" key="4">
    <source>
        <dbReference type="Google" id="ProtNLM"/>
    </source>
</evidence>
<dbReference type="PANTHER" id="PTHR43881">
    <property type="entry name" value="GAMMA-GLUTAMYLTRANSPEPTIDASE (AFU_ORTHOLOGUE AFUA_4G13580)"/>
    <property type="match status" value="1"/>
</dbReference>
<name>A0A6L5YAX9_9BACT</name>
<feature type="chain" id="PRO_5026983669" description="Gamma-glutamyltransferase" evidence="1">
    <location>
        <begin position="24"/>
        <end position="578"/>
    </location>
</feature>
<dbReference type="RefSeq" id="WP_154528513.1">
    <property type="nucleotide sequence ID" value="NZ_VUNH01000004.1"/>
</dbReference>
<dbReference type="PRINTS" id="PR01210">
    <property type="entry name" value="GGTRANSPTASE"/>
</dbReference>
<dbReference type="SUPFAM" id="SSF56235">
    <property type="entry name" value="N-terminal nucleophile aminohydrolases (Ntn hydrolases)"/>
    <property type="match status" value="1"/>
</dbReference>
<protein>
    <recommendedName>
        <fullName evidence="4">Gamma-glutamyltransferase</fullName>
    </recommendedName>
</protein>
<dbReference type="Proteomes" id="UP000473699">
    <property type="component" value="Unassembled WGS sequence"/>
</dbReference>
<dbReference type="Gene3D" id="3.60.20.40">
    <property type="match status" value="1"/>
</dbReference>
<sequence>MKSKKVLAAVALGLGVWAGSASANLMYKQTRPTISGRAVAHAGSPAAALAGMKILQAGGTAFDAALAMAAAQSYSEVMMCHIFGGDLQLIGYSAKDKKVFSFNGTGWAPNKAKEQLERDAEIPAKGIFSMHIPGEWSGWMTFLAKYGTMPLKDILAPVVDMAENGIIVDDFLANMIEKNAGPMNDQAKAVFFPNGKALKAGDVYVNKDYADLMKTMGEVAAKAAEGKTLADGFKAADDYFYRGPVAEEIVKWNNENGGDFSIEDFNEFHAEETTPITTNYRGIDVYCTPPNSQGTVLIETLNMLENYDLKAMGHNSKDYINVLTQVLQIAINHRNRFSADPRFHKFPAALLTKEFAKEMTKQIDMNKAVDEIPLGDQKYFVDYEKKGPDTTHMFVCDAEGNIVAVTHSINHFFGSSMMVHGIMMNDRRIQYSPDMDLPNALAPHKRTVQTITPSIALKDGEPYMAFGTPNADRQEQTKVQGFLNVVEFGMRPQAAVETPRIATDAAGDTASLNKYPKQISYMVNYPTQVDPKVLDELQAMGYKMVPVTNTGSLGLGVRENGFWSVGADPTRNAYTFAW</sequence>
<dbReference type="EMBL" id="VUNH01000004">
    <property type="protein sequence ID" value="MST55419.1"/>
    <property type="molecule type" value="Genomic_DNA"/>
</dbReference>
<dbReference type="InterPro" id="IPR029055">
    <property type="entry name" value="Ntn_hydrolases_N"/>
</dbReference>
<evidence type="ECO:0000256" key="1">
    <source>
        <dbReference type="SAM" id="SignalP"/>
    </source>
</evidence>
<keyword evidence="3" id="KW-1185">Reference proteome</keyword>
<feature type="signal peptide" evidence="1">
    <location>
        <begin position="1"/>
        <end position="23"/>
    </location>
</feature>